<proteinExistence type="inferred from homology"/>
<dbReference type="AlphaFoldDB" id="A0ABD2Q670"/>
<dbReference type="Pfam" id="PF09468">
    <property type="entry name" value="RNase_H2-Ydr279"/>
    <property type="match status" value="1"/>
</dbReference>
<evidence type="ECO:0000259" key="4">
    <source>
        <dbReference type="Pfam" id="PF09468"/>
    </source>
</evidence>
<protein>
    <recommendedName>
        <fullName evidence="4">Ribonuclease H2 subunit B wHTH domain-containing protein</fullName>
    </recommendedName>
</protein>
<dbReference type="PANTHER" id="PTHR13383:SF11">
    <property type="entry name" value="RIBONUCLEASE H2 SUBUNIT B"/>
    <property type="match status" value="1"/>
</dbReference>
<evidence type="ECO:0000256" key="1">
    <source>
        <dbReference type="ARBA" id="ARBA00009823"/>
    </source>
</evidence>
<dbReference type="Gene3D" id="1.10.20.120">
    <property type="match status" value="1"/>
</dbReference>
<accession>A0ABD2Q670</accession>
<dbReference type="PANTHER" id="PTHR13383">
    <property type="entry name" value="RIBONUCLEASE H2 SUBUNIT B"/>
    <property type="match status" value="1"/>
</dbReference>
<evidence type="ECO:0000313" key="6">
    <source>
        <dbReference type="Proteomes" id="UP001626550"/>
    </source>
</evidence>
<evidence type="ECO:0000256" key="2">
    <source>
        <dbReference type="ARBA" id="ARBA00011277"/>
    </source>
</evidence>
<comment type="subunit">
    <text evidence="2">The RNase H2 complex is a heterotrimer composed of the catalytic subunit RNASEH2A and the non-catalytic subunits RNASEH2B and RNASEH2C.</text>
</comment>
<evidence type="ECO:0000256" key="3">
    <source>
        <dbReference type="SAM" id="MobiDB-lite"/>
    </source>
</evidence>
<keyword evidence="6" id="KW-1185">Reference proteome</keyword>
<dbReference type="InterPro" id="IPR040456">
    <property type="entry name" value="RNase_H2_suB"/>
</dbReference>
<dbReference type="Proteomes" id="UP001626550">
    <property type="component" value="Unassembled WGS sequence"/>
</dbReference>
<dbReference type="InterPro" id="IPR019024">
    <property type="entry name" value="RNase_H2_suB_wHTH"/>
</dbReference>
<evidence type="ECO:0000313" key="5">
    <source>
        <dbReference type="EMBL" id="KAL3314943.1"/>
    </source>
</evidence>
<gene>
    <name evidence="5" type="ORF">Ciccas_006427</name>
</gene>
<sequence length="280" mass="31876">MSQARSLFIHPDGVNIGELAKRLIVHPRTQKKVLCLYDKKSGSLYELNLQKEQNRSMLFHCELSNLNVYFLTKIDPVFFLLPFLIQNSDKFTTLDSIFDEDFYGKNKDLIESCESRLESVCDLKQVSSMNLYKLNKTKALDWLSEKVLKLAKMCPSDSMQEYLNDECAICASLSAQEVLVQDSDKNYISEDNLKLVAFEVVSDHLSVDLSEELRVCLNLPQPVQKKQTPLVSAKAKNDKPSAPTEDYSEVFKNKELAATNKKTKSIPKGVQSIKNFFTPK</sequence>
<organism evidence="5 6">
    <name type="scientific">Cichlidogyrus casuarinus</name>
    <dbReference type="NCBI Taxonomy" id="1844966"/>
    <lineage>
        <taxon>Eukaryota</taxon>
        <taxon>Metazoa</taxon>
        <taxon>Spiralia</taxon>
        <taxon>Lophotrochozoa</taxon>
        <taxon>Platyhelminthes</taxon>
        <taxon>Monogenea</taxon>
        <taxon>Monopisthocotylea</taxon>
        <taxon>Dactylogyridea</taxon>
        <taxon>Ancyrocephalidae</taxon>
        <taxon>Cichlidogyrus</taxon>
    </lineage>
</organism>
<feature type="domain" description="Ribonuclease H2 subunit B wHTH" evidence="4">
    <location>
        <begin position="78"/>
        <end position="205"/>
    </location>
</feature>
<comment type="similarity">
    <text evidence="1">Belongs to the RNase H2 subunit B family.</text>
</comment>
<name>A0ABD2Q670_9PLAT</name>
<comment type="caution">
    <text evidence="5">The sequence shown here is derived from an EMBL/GenBank/DDBJ whole genome shotgun (WGS) entry which is preliminary data.</text>
</comment>
<feature type="region of interest" description="Disordered" evidence="3">
    <location>
        <begin position="227"/>
        <end position="248"/>
    </location>
</feature>
<reference evidence="5 6" key="1">
    <citation type="submission" date="2024-11" db="EMBL/GenBank/DDBJ databases">
        <title>Adaptive evolution of stress response genes in parasites aligns with host niche diversity.</title>
        <authorList>
            <person name="Hahn C."/>
            <person name="Resl P."/>
        </authorList>
    </citation>
    <scope>NUCLEOTIDE SEQUENCE [LARGE SCALE GENOMIC DNA]</scope>
    <source>
        <strain evidence="5">EGGRZ-B1_66</strain>
        <tissue evidence="5">Body</tissue>
    </source>
</reference>
<dbReference type="EMBL" id="JBJKFK010000864">
    <property type="protein sequence ID" value="KAL3314943.1"/>
    <property type="molecule type" value="Genomic_DNA"/>
</dbReference>